<dbReference type="Proteomes" id="UP000515211">
    <property type="component" value="Chromosome 3"/>
</dbReference>
<feature type="compositionally biased region" description="Low complexity" evidence="7">
    <location>
        <begin position="144"/>
        <end position="153"/>
    </location>
</feature>
<keyword evidence="10" id="KW-1185">Reference proteome</keyword>
<evidence type="ECO:0000256" key="1">
    <source>
        <dbReference type="ARBA" id="ARBA00004123"/>
    </source>
</evidence>
<reference evidence="10" key="1">
    <citation type="journal article" date="2016" name="Nat. Genet.">
        <title>The genome sequences of Arachis duranensis and Arachis ipaensis, the diploid ancestors of cultivated peanut.</title>
        <authorList>
            <person name="Bertioli D.J."/>
            <person name="Cannon S.B."/>
            <person name="Froenicke L."/>
            <person name="Huang G."/>
            <person name="Farmer A.D."/>
            <person name="Cannon E.K."/>
            <person name="Liu X."/>
            <person name="Gao D."/>
            <person name="Clevenger J."/>
            <person name="Dash S."/>
            <person name="Ren L."/>
            <person name="Moretzsohn M.C."/>
            <person name="Shirasawa K."/>
            <person name="Huang W."/>
            <person name="Vidigal B."/>
            <person name="Abernathy B."/>
            <person name="Chu Y."/>
            <person name="Niederhuth C.E."/>
            <person name="Umale P."/>
            <person name="Araujo A.C."/>
            <person name="Kozik A."/>
            <person name="Kim K.D."/>
            <person name="Burow M.D."/>
            <person name="Varshney R.K."/>
            <person name="Wang X."/>
            <person name="Zhang X."/>
            <person name="Barkley N."/>
            <person name="Guimaraes P.M."/>
            <person name="Isobe S."/>
            <person name="Guo B."/>
            <person name="Liao B."/>
            <person name="Stalker H.T."/>
            <person name="Schmitz R.J."/>
            <person name="Scheffler B.E."/>
            <person name="Leal-Bertioli S.C."/>
            <person name="Xun X."/>
            <person name="Jackson S.A."/>
            <person name="Michelmore R."/>
            <person name="Ozias-Akins P."/>
        </authorList>
    </citation>
    <scope>NUCLEOTIDE SEQUENCE [LARGE SCALE GENOMIC DNA]</scope>
    <source>
        <strain evidence="10">cv. V14167</strain>
    </source>
</reference>
<evidence type="ECO:0000256" key="4">
    <source>
        <dbReference type="ARBA" id="ARBA00023125"/>
    </source>
</evidence>
<dbReference type="AlphaFoldDB" id="A0A6P5N782"/>
<dbReference type="PANTHER" id="PTHR47997">
    <property type="entry name" value="MYB DOMAIN PROTEIN 55"/>
    <property type="match status" value="1"/>
</dbReference>
<evidence type="ECO:0000259" key="9">
    <source>
        <dbReference type="PROSITE" id="PS51294"/>
    </source>
</evidence>
<dbReference type="SMART" id="SM00717">
    <property type="entry name" value="SANT"/>
    <property type="match status" value="2"/>
</dbReference>
<keyword evidence="5" id="KW-0804">Transcription</keyword>
<dbReference type="GO" id="GO:0003677">
    <property type="term" value="F:DNA binding"/>
    <property type="evidence" value="ECO:0007669"/>
    <property type="project" value="UniProtKB-KW"/>
</dbReference>
<feature type="domain" description="Myb-like" evidence="8">
    <location>
        <begin position="10"/>
        <end position="63"/>
    </location>
</feature>
<dbReference type="InterPro" id="IPR009057">
    <property type="entry name" value="Homeodomain-like_sf"/>
</dbReference>
<accession>A0A6P5N782</accession>
<evidence type="ECO:0000313" key="10">
    <source>
        <dbReference type="Proteomes" id="UP000515211"/>
    </source>
</evidence>
<dbReference type="GO" id="GO:0005634">
    <property type="term" value="C:nucleus"/>
    <property type="evidence" value="ECO:0007669"/>
    <property type="project" value="UniProtKB-SubCell"/>
</dbReference>
<keyword evidence="2" id="KW-0677">Repeat</keyword>
<dbReference type="PROSITE" id="PS51294">
    <property type="entry name" value="HTH_MYB"/>
    <property type="match status" value="2"/>
</dbReference>
<dbReference type="SUPFAM" id="SSF46689">
    <property type="entry name" value="Homeodomain-like"/>
    <property type="match status" value="1"/>
</dbReference>
<evidence type="ECO:0000256" key="5">
    <source>
        <dbReference type="ARBA" id="ARBA00023163"/>
    </source>
</evidence>
<evidence type="ECO:0000256" key="3">
    <source>
        <dbReference type="ARBA" id="ARBA00023015"/>
    </source>
</evidence>
<reference evidence="11" key="2">
    <citation type="submission" date="2025-08" db="UniProtKB">
        <authorList>
            <consortium name="RefSeq"/>
        </authorList>
    </citation>
    <scope>IDENTIFICATION</scope>
    <source>
        <tissue evidence="11">Whole plant</tissue>
    </source>
</reference>
<feature type="domain" description="Myb-like" evidence="8">
    <location>
        <begin position="64"/>
        <end position="114"/>
    </location>
</feature>
<protein>
    <submittedName>
        <fullName evidence="11">Transcription factor MYB13-like</fullName>
    </submittedName>
</protein>
<dbReference type="RefSeq" id="XP_020992349.2">
    <property type="nucleotide sequence ID" value="XM_021136690.2"/>
</dbReference>
<evidence type="ECO:0000259" key="8">
    <source>
        <dbReference type="PROSITE" id="PS50090"/>
    </source>
</evidence>
<dbReference type="InterPro" id="IPR017930">
    <property type="entry name" value="Myb_dom"/>
</dbReference>
<feature type="compositionally biased region" description="Polar residues" evidence="7">
    <location>
        <begin position="154"/>
        <end position="170"/>
    </location>
</feature>
<comment type="subcellular location">
    <subcellularLocation>
        <location evidence="1">Nucleus</location>
    </subcellularLocation>
</comment>
<gene>
    <name evidence="11" type="primary">LOC107477857</name>
</gene>
<organism evidence="10 11">
    <name type="scientific">Arachis duranensis</name>
    <name type="common">Wild peanut</name>
    <dbReference type="NCBI Taxonomy" id="130453"/>
    <lineage>
        <taxon>Eukaryota</taxon>
        <taxon>Viridiplantae</taxon>
        <taxon>Streptophyta</taxon>
        <taxon>Embryophyta</taxon>
        <taxon>Tracheophyta</taxon>
        <taxon>Spermatophyta</taxon>
        <taxon>Magnoliopsida</taxon>
        <taxon>eudicotyledons</taxon>
        <taxon>Gunneridae</taxon>
        <taxon>Pentapetalae</taxon>
        <taxon>rosids</taxon>
        <taxon>fabids</taxon>
        <taxon>Fabales</taxon>
        <taxon>Fabaceae</taxon>
        <taxon>Papilionoideae</taxon>
        <taxon>50 kb inversion clade</taxon>
        <taxon>dalbergioids sensu lato</taxon>
        <taxon>Dalbergieae</taxon>
        <taxon>Pterocarpus clade</taxon>
        <taxon>Arachis</taxon>
    </lineage>
</organism>
<proteinExistence type="predicted"/>
<keyword evidence="4" id="KW-0238">DNA-binding</keyword>
<sequence length="293" mass="33226">MVRTPHRCEKSGVRKGTWTPEEDSKLIAHLTTFGHPTNWRQLPGAAGLARCGKSCRLRWMNYLRPDVKRGNYTQEEDDTIVKLHNQFGNRWSMIASHLHGRSDNEIKNRWHSQLKKRFQHTSASNSNNHNALIQSTEEEIVNNNHNNNATTNEYPSSNLHNTSPASSQSDTYDDFSPLSDFFYTPAVDLAAPFGNNSVLGIDNDDHYANFLDNMVHSNIVPIGADYVWTQQDYSSPIYEIRVAVFVLRSSQIYVATTELASLLSSKASSMAERKFGAEVEELLDWMLTAKFQA</sequence>
<dbReference type="PANTHER" id="PTHR47997:SF28">
    <property type="entry name" value="TRANSCRIPTION FACTOR MYB15-LIKE"/>
    <property type="match status" value="1"/>
</dbReference>
<dbReference type="Gene3D" id="1.10.10.60">
    <property type="entry name" value="Homeodomain-like"/>
    <property type="match status" value="2"/>
</dbReference>
<dbReference type="Pfam" id="PF00249">
    <property type="entry name" value="Myb_DNA-binding"/>
    <property type="match status" value="2"/>
</dbReference>
<dbReference type="InterPro" id="IPR051953">
    <property type="entry name" value="Plant_SW-associated_TFs"/>
</dbReference>
<feature type="region of interest" description="Disordered" evidence="7">
    <location>
        <begin position="144"/>
        <end position="171"/>
    </location>
</feature>
<keyword evidence="6" id="KW-0539">Nucleus</keyword>
<keyword evidence="3" id="KW-0805">Transcription regulation</keyword>
<feature type="domain" description="HTH myb-type" evidence="9">
    <location>
        <begin position="64"/>
        <end position="118"/>
    </location>
</feature>
<evidence type="ECO:0000256" key="2">
    <source>
        <dbReference type="ARBA" id="ARBA00022737"/>
    </source>
</evidence>
<feature type="domain" description="HTH myb-type" evidence="9">
    <location>
        <begin position="10"/>
        <end position="63"/>
    </location>
</feature>
<dbReference type="PROSITE" id="PS50090">
    <property type="entry name" value="MYB_LIKE"/>
    <property type="match status" value="2"/>
</dbReference>
<dbReference type="KEGG" id="adu:107477857"/>
<dbReference type="CDD" id="cd00167">
    <property type="entry name" value="SANT"/>
    <property type="match status" value="2"/>
</dbReference>
<evidence type="ECO:0000256" key="7">
    <source>
        <dbReference type="SAM" id="MobiDB-lite"/>
    </source>
</evidence>
<dbReference type="GeneID" id="107477857"/>
<dbReference type="InterPro" id="IPR001005">
    <property type="entry name" value="SANT/Myb"/>
</dbReference>
<evidence type="ECO:0000313" key="11">
    <source>
        <dbReference type="RefSeq" id="XP_020992349.2"/>
    </source>
</evidence>
<evidence type="ECO:0000256" key="6">
    <source>
        <dbReference type="ARBA" id="ARBA00023242"/>
    </source>
</evidence>
<name>A0A6P5N782_ARADU</name>
<dbReference type="FunFam" id="1.10.10.60:FF:000015">
    <property type="entry name" value="Transcription factor RAX3"/>
    <property type="match status" value="1"/>
</dbReference>